<protein>
    <recommendedName>
        <fullName evidence="5">Transmembrane protein</fullName>
    </recommendedName>
</protein>
<feature type="transmembrane region" description="Helical" evidence="2">
    <location>
        <begin position="6"/>
        <end position="23"/>
    </location>
</feature>
<evidence type="ECO:0000313" key="4">
    <source>
        <dbReference type="Proteomes" id="UP000579945"/>
    </source>
</evidence>
<keyword evidence="1" id="KW-0175">Coiled coil</keyword>
<keyword evidence="2" id="KW-1133">Transmembrane helix</keyword>
<feature type="coiled-coil region" evidence="1">
    <location>
        <begin position="154"/>
        <end position="184"/>
    </location>
</feature>
<dbReference type="AlphaFoldDB" id="A0A7W5YA29"/>
<keyword evidence="4" id="KW-1185">Reference proteome</keyword>
<comment type="caution">
    <text evidence="3">The sequence shown here is derived from an EMBL/GenBank/DDBJ whole genome shotgun (WGS) entry which is preliminary data.</text>
</comment>
<proteinExistence type="predicted"/>
<evidence type="ECO:0000313" key="3">
    <source>
        <dbReference type="EMBL" id="MBB3730368.1"/>
    </source>
</evidence>
<evidence type="ECO:0000256" key="2">
    <source>
        <dbReference type="SAM" id="Phobius"/>
    </source>
</evidence>
<name>A0A7W5YA29_9ACTN</name>
<accession>A0A7W5YA29</accession>
<gene>
    <name evidence="3" type="ORF">FHR33_006228</name>
</gene>
<evidence type="ECO:0000256" key="1">
    <source>
        <dbReference type="SAM" id="Coils"/>
    </source>
</evidence>
<feature type="transmembrane region" description="Helical" evidence="2">
    <location>
        <begin position="129"/>
        <end position="146"/>
    </location>
</feature>
<dbReference type="Proteomes" id="UP000579945">
    <property type="component" value="Unassembled WGS sequence"/>
</dbReference>
<organism evidence="3 4">
    <name type="scientific">Nonomuraea dietziae</name>
    <dbReference type="NCBI Taxonomy" id="65515"/>
    <lineage>
        <taxon>Bacteria</taxon>
        <taxon>Bacillati</taxon>
        <taxon>Actinomycetota</taxon>
        <taxon>Actinomycetes</taxon>
        <taxon>Streptosporangiales</taxon>
        <taxon>Streptosporangiaceae</taxon>
        <taxon>Nonomuraea</taxon>
    </lineage>
</organism>
<dbReference type="EMBL" id="JACIBV010000001">
    <property type="protein sequence ID" value="MBB3730368.1"/>
    <property type="molecule type" value="Genomic_DNA"/>
</dbReference>
<evidence type="ECO:0008006" key="5">
    <source>
        <dbReference type="Google" id="ProtNLM"/>
    </source>
</evidence>
<dbReference type="GeneID" id="95392517"/>
<keyword evidence="2" id="KW-0812">Transmembrane</keyword>
<dbReference type="RefSeq" id="WP_183654964.1">
    <property type="nucleotide sequence ID" value="NZ_JACIBV010000001.1"/>
</dbReference>
<feature type="transmembrane region" description="Helical" evidence="2">
    <location>
        <begin position="103"/>
        <end position="123"/>
    </location>
</feature>
<reference evidence="3 4" key="1">
    <citation type="submission" date="2020-08" db="EMBL/GenBank/DDBJ databases">
        <title>Sequencing the genomes of 1000 actinobacteria strains.</title>
        <authorList>
            <person name="Klenk H.-P."/>
        </authorList>
    </citation>
    <scope>NUCLEOTIDE SEQUENCE [LARGE SCALE GENOMIC DNA]</scope>
    <source>
        <strain evidence="3 4">DSM 44320</strain>
    </source>
</reference>
<keyword evidence="2" id="KW-0472">Membrane</keyword>
<sequence length="208" mass="23691">MSSVLLYLAIVVMWLCVLVPMWLRRDRSNLAELEEFYAAEVTGPVPVLSVATPAEPHEVAEPVETDYAPLSDDTISELNRQSMDLRRLKGRRRAIIVARRRRMLFFSILLVLASVVTAAVQVIPWWGVAPAGVLMTGYLTVLRMAVRVDRERRQRAVEARAARLRRLRERQRAEALAAEQAEAEILEFRQPDVLFDQYADPPRRAVGD</sequence>